<evidence type="ECO:0000313" key="3">
    <source>
        <dbReference type="EMBL" id="MFC7373112.1"/>
    </source>
</evidence>
<name>A0ABW2NRC1_9BACL</name>
<comment type="caution">
    <text evidence="3">The sequence shown here is derived from an EMBL/GenBank/DDBJ whole genome shotgun (WGS) entry which is preliminary data.</text>
</comment>
<reference evidence="4" key="1">
    <citation type="journal article" date="2019" name="Int. J. Syst. Evol. Microbiol.">
        <title>The Global Catalogue of Microorganisms (GCM) 10K type strain sequencing project: providing services to taxonomists for standard genome sequencing and annotation.</title>
        <authorList>
            <consortium name="The Broad Institute Genomics Platform"/>
            <consortium name="The Broad Institute Genome Sequencing Center for Infectious Disease"/>
            <person name="Wu L."/>
            <person name="Ma J."/>
        </authorList>
    </citation>
    <scope>NUCLEOTIDE SEQUENCE [LARGE SCALE GENOMIC DNA]</scope>
    <source>
        <strain evidence="4">NBRC 106396</strain>
    </source>
</reference>
<evidence type="ECO:0000313" key="4">
    <source>
        <dbReference type="Proteomes" id="UP001596549"/>
    </source>
</evidence>
<dbReference type="Proteomes" id="UP001596549">
    <property type="component" value="Unassembled WGS sequence"/>
</dbReference>
<feature type="compositionally biased region" description="Basic and acidic residues" evidence="2">
    <location>
        <begin position="25"/>
        <end position="39"/>
    </location>
</feature>
<feature type="region of interest" description="Disordered" evidence="2">
    <location>
        <begin position="1"/>
        <end position="45"/>
    </location>
</feature>
<accession>A0ABW2NRC1</accession>
<sequence length="45" mass="4861">MAKKSAGKGQRASSVNPQGMSPDAEFAKEPHTKLEDTAKKKNTKM</sequence>
<organism evidence="3 4">
    <name type="scientific">Fictibacillus iocasae</name>
    <dbReference type="NCBI Taxonomy" id="2715437"/>
    <lineage>
        <taxon>Bacteria</taxon>
        <taxon>Bacillati</taxon>
        <taxon>Bacillota</taxon>
        <taxon>Bacilli</taxon>
        <taxon>Bacillales</taxon>
        <taxon>Fictibacillaceae</taxon>
        <taxon>Fictibacillus</taxon>
    </lineage>
</organism>
<dbReference type="InterPro" id="IPR017526">
    <property type="entry name" value="SASP_SspL"/>
</dbReference>
<evidence type="ECO:0000256" key="2">
    <source>
        <dbReference type="SAM" id="MobiDB-lite"/>
    </source>
</evidence>
<keyword evidence="4" id="KW-1185">Reference proteome</keyword>
<proteinExistence type="predicted"/>
<dbReference type="NCBIfam" id="TIGR03093">
    <property type="entry name" value="SASP_sspL"/>
    <property type="match status" value="1"/>
</dbReference>
<protein>
    <recommendedName>
        <fullName evidence="1">Small, acid-soluble spore protein L</fullName>
    </recommendedName>
</protein>
<dbReference type="RefSeq" id="WP_379750715.1">
    <property type="nucleotide sequence ID" value="NZ_JBHTCP010000050.1"/>
</dbReference>
<evidence type="ECO:0000256" key="1">
    <source>
        <dbReference type="NCBIfam" id="TIGR03093"/>
    </source>
</evidence>
<gene>
    <name evidence="3" type="primary">sspL</name>
    <name evidence="3" type="ORF">ACFQPF_15840</name>
</gene>
<dbReference type="EMBL" id="JBHTCP010000050">
    <property type="protein sequence ID" value="MFC7373112.1"/>
    <property type="molecule type" value="Genomic_DNA"/>
</dbReference>